<feature type="domain" description="Glyoxalase/fosfomycin resistance/dioxygenase" evidence="1">
    <location>
        <begin position="5"/>
        <end position="131"/>
    </location>
</feature>
<dbReference type="InterPro" id="IPR004360">
    <property type="entry name" value="Glyas_Fos-R_dOase_dom"/>
</dbReference>
<evidence type="ECO:0000259" key="1">
    <source>
        <dbReference type="Pfam" id="PF00903"/>
    </source>
</evidence>
<accession>A0ABV2V2D5</accession>
<dbReference type="EMBL" id="JBEXPZ010000035">
    <property type="protein sequence ID" value="MET9847971.1"/>
    <property type="molecule type" value="Genomic_DNA"/>
</dbReference>
<dbReference type="RefSeq" id="WP_355399543.1">
    <property type="nucleotide sequence ID" value="NZ_JBEGHN010000045.1"/>
</dbReference>
<dbReference type="PANTHER" id="PTHR33990:SF1">
    <property type="entry name" value="PROTEIN YJDN"/>
    <property type="match status" value="1"/>
</dbReference>
<sequence>MASRLNPYLHFGGDARQALEFYQEVFGGELVLNTYGSFGQAEGGPQADMIMHGMLETPSGFTLMGADSPTGADSAPVFTYSVSLSGDDDTELRGYWERLSAGGQVSVPLDKQMWGDVFGMCTDRFGVPWMVNISEPQG</sequence>
<reference evidence="2 3" key="1">
    <citation type="submission" date="2024-06" db="EMBL/GenBank/DDBJ databases">
        <title>The Natural Products Discovery Center: Release of the First 8490 Sequenced Strains for Exploring Actinobacteria Biosynthetic Diversity.</title>
        <authorList>
            <person name="Kalkreuter E."/>
            <person name="Kautsar S.A."/>
            <person name="Yang D."/>
            <person name="Bader C.D."/>
            <person name="Teijaro C.N."/>
            <person name="Fluegel L."/>
            <person name="Davis C.M."/>
            <person name="Simpson J.R."/>
            <person name="Lauterbach L."/>
            <person name="Steele A.D."/>
            <person name="Gui C."/>
            <person name="Meng S."/>
            <person name="Li G."/>
            <person name="Viehrig K."/>
            <person name="Ye F."/>
            <person name="Su P."/>
            <person name="Kiefer A.F."/>
            <person name="Nichols A."/>
            <person name="Cepeda A.J."/>
            <person name="Yan W."/>
            <person name="Fan B."/>
            <person name="Jiang Y."/>
            <person name="Adhikari A."/>
            <person name="Zheng C.-J."/>
            <person name="Schuster L."/>
            <person name="Cowan T.M."/>
            <person name="Smanski M.J."/>
            <person name="Chevrette M.G."/>
            <person name="De Carvalho L.P.S."/>
            <person name="Shen B."/>
        </authorList>
    </citation>
    <scope>NUCLEOTIDE SEQUENCE [LARGE SCALE GENOMIC DNA]</scope>
    <source>
        <strain evidence="2 3">NPDC006434</strain>
    </source>
</reference>
<dbReference type="PANTHER" id="PTHR33990">
    <property type="entry name" value="PROTEIN YJDN-RELATED"/>
    <property type="match status" value="1"/>
</dbReference>
<evidence type="ECO:0000313" key="2">
    <source>
        <dbReference type="EMBL" id="MET9847971.1"/>
    </source>
</evidence>
<proteinExistence type="predicted"/>
<dbReference type="Proteomes" id="UP001550210">
    <property type="component" value="Unassembled WGS sequence"/>
</dbReference>
<gene>
    <name evidence="2" type="ORF">ABZZ21_26175</name>
</gene>
<organism evidence="2 3">
    <name type="scientific">Streptomyces ossamyceticus</name>
    <dbReference type="NCBI Taxonomy" id="249581"/>
    <lineage>
        <taxon>Bacteria</taxon>
        <taxon>Bacillati</taxon>
        <taxon>Actinomycetota</taxon>
        <taxon>Actinomycetes</taxon>
        <taxon>Kitasatosporales</taxon>
        <taxon>Streptomycetaceae</taxon>
        <taxon>Streptomyces</taxon>
    </lineage>
</organism>
<dbReference type="Gene3D" id="3.10.180.10">
    <property type="entry name" value="2,3-Dihydroxybiphenyl 1,2-Dioxygenase, domain 1"/>
    <property type="match status" value="1"/>
</dbReference>
<dbReference type="CDD" id="cd06588">
    <property type="entry name" value="PhnB_like"/>
    <property type="match status" value="1"/>
</dbReference>
<evidence type="ECO:0000313" key="3">
    <source>
        <dbReference type="Proteomes" id="UP001550210"/>
    </source>
</evidence>
<dbReference type="SUPFAM" id="SSF54593">
    <property type="entry name" value="Glyoxalase/Bleomycin resistance protein/Dihydroxybiphenyl dioxygenase"/>
    <property type="match status" value="1"/>
</dbReference>
<keyword evidence="3" id="KW-1185">Reference proteome</keyword>
<name>A0ABV2V2D5_9ACTN</name>
<comment type="caution">
    <text evidence="2">The sequence shown here is derived from an EMBL/GenBank/DDBJ whole genome shotgun (WGS) entry which is preliminary data.</text>
</comment>
<dbReference type="Pfam" id="PF00903">
    <property type="entry name" value="Glyoxalase"/>
    <property type="match status" value="1"/>
</dbReference>
<dbReference type="InterPro" id="IPR029068">
    <property type="entry name" value="Glyas_Bleomycin-R_OHBP_Dase"/>
</dbReference>
<protein>
    <submittedName>
        <fullName evidence="2">VOC family protein</fullName>
    </submittedName>
</protein>
<dbReference type="InterPro" id="IPR028973">
    <property type="entry name" value="PhnB-like"/>
</dbReference>